<comment type="caution">
    <text evidence="2">The sequence shown here is derived from an EMBL/GenBank/DDBJ whole genome shotgun (WGS) entry which is preliminary data.</text>
</comment>
<dbReference type="InterPro" id="IPR011051">
    <property type="entry name" value="RmlC_Cupin_sf"/>
</dbReference>
<dbReference type="Gene3D" id="2.60.120.10">
    <property type="entry name" value="Jelly Rolls"/>
    <property type="match status" value="1"/>
</dbReference>
<evidence type="ECO:0000313" key="3">
    <source>
        <dbReference type="Proteomes" id="UP000240243"/>
    </source>
</evidence>
<dbReference type="AlphaFoldDB" id="A0A2P7R682"/>
<proteinExistence type="predicted"/>
<dbReference type="OrthoDB" id="9798585at2"/>
<accession>A0A2P7R682</accession>
<name>A0A2P7R682_9GAMM</name>
<protein>
    <submittedName>
        <fullName evidence="2">Phosphoribosylaminoimidazole carboxylase</fullName>
    </submittedName>
</protein>
<dbReference type="Pfam" id="PF07883">
    <property type="entry name" value="Cupin_2"/>
    <property type="match status" value="1"/>
</dbReference>
<evidence type="ECO:0000259" key="1">
    <source>
        <dbReference type="Pfam" id="PF07883"/>
    </source>
</evidence>
<reference evidence="2 3" key="1">
    <citation type="submission" date="2018-03" db="EMBL/GenBank/DDBJ databases">
        <title>The draft genome of Zobellella sp. 59N8.</title>
        <authorList>
            <person name="Liu L."/>
            <person name="Li L."/>
            <person name="Zhang X."/>
            <person name="Liang L."/>
            <person name="Wang T."/>
        </authorList>
    </citation>
    <scope>NUCLEOTIDE SEQUENCE [LARGE SCALE GENOMIC DNA]</scope>
    <source>
        <strain evidence="2 3">59N8</strain>
    </source>
</reference>
<dbReference type="EMBL" id="PXYG01000003">
    <property type="protein sequence ID" value="PSJ45714.1"/>
    <property type="molecule type" value="Genomic_DNA"/>
</dbReference>
<dbReference type="CDD" id="cd06981">
    <property type="entry name" value="cupin_reut_a1446"/>
    <property type="match status" value="1"/>
</dbReference>
<feature type="domain" description="Cupin type-2" evidence="1">
    <location>
        <begin position="44"/>
        <end position="102"/>
    </location>
</feature>
<gene>
    <name evidence="2" type="ORF">C7H85_10055</name>
</gene>
<dbReference type="SUPFAM" id="SSF51182">
    <property type="entry name" value="RmlC-like cupins"/>
    <property type="match status" value="1"/>
</dbReference>
<evidence type="ECO:0000313" key="2">
    <source>
        <dbReference type="EMBL" id="PSJ45714.1"/>
    </source>
</evidence>
<keyword evidence="3" id="KW-1185">Reference proteome</keyword>
<dbReference type="Proteomes" id="UP000240243">
    <property type="component" value="Unassembled WGS sequence"/>
</dbReference>
<dbReference type="InterPro" id="IPR013096">
    <property type="entry name" value="Cupin_2"/>
</dbReference>
<dbReference type="RefSeq" id="WP_106729577.1">
    <property type="nucleotide sequence ID" value="NZ_PXYG01000003.1"/>
</dbReference>
<organism evidence="2 3">
    <name type="scientific">Zobellella endophytica</name>
    <dbReference type="NCBI Taxonomy" id="2116700"/>
    <lineage>
        <taxon>Bacteria</taxon>
        <taxon>Pseudomonadati</taxon>
        <taxon>Pseudomonadota</taxon>
        <taxon>Gammaproteobacteria</taxon>
        <taxon>Aeromonadales</taxon>
        <taxon>Aeromonadaceae</taxon>
        <taxon>Zobellella</taxon>
    </lineage>
</organism>
<sequence>MNLRQDIPAMLPEELIQALAGNAWVRIERIVSRGHHSPEGFWYDQAEHEFVLLVQGAAELELAAPDERLRLEPGDCLTIAAHRRHRVNWTHPEQDTIWLAVFFAQ</sequence>
<dbReference type="InterPro" id="IPR014710">
    <property type="entry name" value="RmlC-like_jellyroll"/>
</dbReference>